<organism evidence="1 2">
    <name type="scientific">Flavihumibacter stibioxidans</name>
    <dbReference type="NCBI Taxonomy" id="1834163"/>
    <lineage>
        <taxon>Bacteria</taxon>
        <taxon>Pseudomonadati</taxon>
        <taxon>Bacteroidota</taxon>
        <taxon>Chitinophagia</taxon>
        <taxon>Chitinophagales</taxon>
        <taxon>Chitinophagaceae</taxon>
        <taxon>Flavihumibacter</taxon>
    </lineage>
</organism>
<name>A0ABR7M6K3_9BACT</name>
<evidence type="ECO:0000313" key="2">
    <source>
        <dbReference type="Proteomes" id="UP000765802"/>
    </source>
</evidence>
<evidence type="ECO:0008006" key="3">
    <source>
        <dbReference type="Google" id="ProtNLM"/>
    </source>
</evidence>
<protein>
    <recommendedName>
        <fullName evidence="3">Restriction endonuclease</fullName>
    </recommendedName>
</protein>
<dbReference type="EMBL" id="MBUA01000005">
    <property type="protein sequence ID" value="MBC6490670.1"/>
    <property type="molecule type" value="Genomic_DNA"/>
</dbReference>
<reference evidence="1 2" key="1">
    <citation type="submission" date="2016-07" db="EMBL/GenBank/DDBJ databases">
        <title>Genome analysis of Flavihumibacter stibioxidans YS-17.</title>
        <authorList>
            <person name="Shi K."/>
            <person name="Han Y."/>
            <person name="Wang G."/>
        </authorList>
    </citation>
    <scope>NUCLEOTIDE SEQUENCE [LARGE SCALE GENOMIC DNA]</scope>
    <source>
        <strain evidence="1 2">YS-17</strain>
    </source>
</reference>
<dbReference type="RefSeq" id="WP_187256036.1">
    <property type="nucleotide sequence ID" value="NZ_JBHULF010000017.1"/>
</dbReference>
<comment type="caution">
    <text evidence="1">The sequence shown here is derived from an EMBL/GenBank/DDBJ whole genome shotgun (WGS) entry which is preliminary data.</text>
</comment>
<proteinExistence type="predicted"/>
<dbReference type="Proteomes" id="UP000765802">
    <property type="component" value="Unassembled WGS sequence"/>
</dbReference>
<sequence>MTSNEILEKASNYLESLTGSTIPVLEVFKPEDLEYATHLSKVISKLSPLVGNMIEYNVCQILNKLDWENEGLWVRQDPGFPDTIFKGTVEPIPGIEIKTWFPLATEITARFKDSVKFFNEEQTNVALVAWLPEFIIYGKPRLIGIWVGTAKSLAEARDNHYHNPPDYLVFEPEDTSGRTQNLQQTNTNGYKFQGSTEEFKVAEEEVKGWGKDSKQFSHDAEYQAKLKQLMGKYNYRLDTNFAKIDRIQHGDLEEFKNKILELEIHGYSIKEWSKIIADEEKDITEYLNKLL</sequence>
<evidence type="ECO:0000313" key="1">
    <source>
        <dbReference type="EMBL" id="MBC6490670.1"/>
    </source>
</evidence>
<keyword evidence="2" id="KW-1185">Reference proteome</keyword>
<gene>
    <name evidence="1" type="ORF">BC349_19560</name>
</gene>
<accession>A0ABR7M6K3</accession>